<evidence type="ECO:0000256" key="4">
    <source>
        <dbReference type="ARBA" id="ARBA00006330"/>
    </source>
</evidence>
<evidence type="ECO:0000256" key="5">
    <source>
        <dbReference type="ARBA" id="ARBA00023015"/>
    </source>
</evidence>
<dbReference type="SUPFAM" id="SSF53756">
    <property type="entry name" value="UDP-Glycosyltransferase/glycogen phosphorylase"/>
    <property type="match status" value="1"/>
</dbReference>
<dbReference type="FunFam" id="3.30.70.1020:FF:000002">
    <property type="entry name" value="Trehalose-6-phosphate synthase 2"/>
    <property type="match status" value="1"/>
</dbReference>
<dbReference type="CDD" id="cd03788">
    <property type="entry name" value="GT20_TPS"/>
    <property type="match status" value="1"/>
</dbReference>
<dbReference type="InterPro" id="IPR003337">
    <property type="entry name" value="Trehalose_PPase"/>
</dbReference>
<dbReference type="PANTHER" id="PTHR10788">
    <property type="entry name" value="TREHALOSE-6-PHOSPHATE SYNTHASE"/>
    <property type="match status" value="1"/>
</dbReference>
<dbReference type="InterPro" id="IPR001830">
    <property type="entry name" value="Glyco_trans_20"/>
</dbReference>
<evidence type="ECO:0000313" key="11">
    <source>
        <dbReference type="EMBL" id="OZJ02982.1"/>
    </source>
</evidence>
<evidence type="ECO:0000256" key="1">
    <source>
        <dbReference type="ARBA" id="ARBA00004123"/>
    </source>
</evidence>
<comment type="similarity">
    <text evidence="4">In the C-terminal section; belongs to the trehalose phosphatase family.</text>
</comment>
<organism evidence="11 12">
    <name type="scientific">Bifiguratus adelaidae</name>
    <dbReference type="NCBI Taxonomy" id="1938954"/>
    <lineage>
        <taxon>Eukaryota</taxon>
        <taxon>Fungi</taxon>
        <taxon>Fungi incertae sedis</taxon>
        <taxon>Mucoromycota</taxon>
        <taxon>Mucoromycotina</taxon>
        <taxon>Endogonomycetes</taxon>
        <taxon>Endogonales</taxon>
        <taxon>Endogonales incertae sedis</taxon>
        <taxon>Bifiguratus</taxon>
    </lineage>
</organism>
<dbReference type="AlphaFoldDB" id="A0A261XXA7"/>
<evidence type="ECO:0000256" key="2">
    <source>
        <dbReference type="ARBA" id="ARBA00005409"/>
    </source>
</evidence>
<dbReference type="InterPro" id="IPR019680">
    <property type="entry name" value="Mediator_Med1"/>
</dbReference>
<dbReference type="Gene3D" id="3.40.50.1000">
    <property type="entry name" value="HAD superfamily/HAD-like"/>
    <property type="match status" value="1"/>
</dbReference>
<protein>
    <recommendedName>
        <fullName evidence="9">Mediator of RNA polymerase II transcription subunit 1</fullName>
    </recommendedName>
    <alternativeName>
        <fullName evidence="9">Mediator complex subunit 1</fullName>
    </alternativeName>
</protein>
<dbReference type="NCBIfam" id="NF011071">
    <property type="entry name" value="PRK14501.1"/>
    <property type="match status" value="1"/>
</dbReference>
<keyword evidence="7 9" id="KW-0804">Transcription</keyword>
<keyword evidence="12" id="KW-1185">Reference proteome</keyword>
<sequence>MSTEQQRRTVQDSLTRLRELFTDACKSWDLQVPSMADPLDQESANRLHPFGPVNIDKLRQDISATTKSVNHILEEYETSGLADAEKIGQPADAALRKFVTSIKDEANISQAVSRFSKAIQDCQDISRMPSASKGDSIGFDKRLDLLRKLAEELGLATYVDASGGEETGITTLTLSGTVIVVDIDLHPTSEASKIKVQYAIEVDQDPRIDKLLTENLKHQDYEALGKNLKALAIIDRFNKTYSPVDFFTLLRLLSNDFKTICSHELEAAMDDLQKTLLQGHGMPMAHYKRPGPNIAYWGSKADLVDVDWFSLREAVQLGECSMEMPRLHWMWITTEEQTNDIVFLPPAHSSYLVQASGGEDVEQAADPNVATIQELIFPHFVIAQRFHQPLPGGPNTAPARFVAYLDPPVIATADIAQQISLLVGQTTDMTIDDSTAKHDNEQDTAKELTLEELYSQYPKMDSMIKGRILNIIHRIPYTCYLKNREGRLYSTPQRTEELERLTIPTYLGPKTLFENDDWRMTQRRGHSALYSGLQSLSDVAETVIVGWSGELLQDETDEPVPEDEVSDREKASLRHALQERGVVPIFLKEEAAIGHYEGYCKSMLWPLLHYVQWDDATDGRIEKKKWEQYVVVNQIFAEAVAKEYRPGDIVCIHDYHLLLLPQLLRKLIPNIGIGLFMHAPFPSSEIFRNLPKRGEILKGMLGSTLIGFQTYSYSKHFVSSCTRVLGYESTPVGVDNQGLTVAIGTFPIGIDDKKIGQWCKDPAVLPKMAAVRELYADKYIIVGRDKLDLWKGIIEKLSAFEKFLADYPEWRGKVVLIQVTSPATTDTPKVEGKISELVAHINASYGSLEFKPVHYVQHHIERDEYYALLSVADIALITSVRDGMNTTSFDYVICQQEKKGSLILSEFTGTAGNLGGAILVNPWDHKSTANAIHDCLTMSDEERISRYNHLLSHVTTYNARYWAHSFVKQLVQQIRLLEEESNPTPLLDIDKMLTQWKEAKRRILFFDYDGTLTAIRKQPMAAIPPPEMLKYLQMLCHDPQNTVWVISGRDQGALEGWLGKVNGLGLSAEHGCFLKQPDTAKWVNLTESMDMGWKNDVIEIFTYYTERTQGSFIEHKRSSITWHYRMADPEYGSFQAKECQNHLENAILSKLPVEILVGKKNLEVRPTMVNKGEIVKRLMAAHEGADFILCAGDDKTDEDMFLALKGRSIPFGNDDHCFSVSVGPSDKKTLANWHVPTPEDIVKVLGVLSGSLPLNGQDKL</sequence>
<evidence type="ECO:0000256" key="6">
    <source>
        <dbReference type="ARBA" id="ARBA00023159"/>
    </source>
</evidence>
<dbReference type="GO" id="GO:0003712">
    <property type="term" value="F:transcription coregulator activity"/>
    <property type="evidence" value="ECO:0007669"/>
    <property type="project" value="InterPro"/>
</dbReference>
<dbReference type="GO" id="GO:0045944">
    <property type="term" value="P:positive regulation of transcription by RNA polymerase II"/>
    <property type="evidence" value="ECO:0007669"/>
    <property type="project" value="UniProtKB-ARBA"/>
</dbReference>
<keyword evidence="5 9" id="KW-0805">Transcription regulation</keyword>
<comment type="function">
    <text evidence="9">Component of the Mediator complex, a coactivator involved in the regulated transcription of nearly all RNA polymerase II-dependent genes. Mediator functions as a bridge to convey information from gene-specific regulatory proteins to the basal RNA polymerase II transcription machinery. Mediator is recruited to promoters by direct interactions with regulatory proteins and serves as a scaffold for the assembly of a functional preinitiation complex with RNA polymerase II and the general transcription factors.</text>
</comment>
<keyword evidence="6 9" id="KW-0010">Activator</keyword>
<comment type="subcellular location">
    <subcellularLocation>
        <location evidence="1 9">Nucleus</location>
    </subcellularLocation>
</comment>
<dbReference type="GO" id="GO:0003825">
    <property type="term" value="F:alpha,alpha-trehalose-phosphate synthase (UDP-forming) activity"/>
    <property type="evidence" value="ECO:0007669"/>
    <property type="project" value="TreeGrafter"/>
</dbReference>
<dbReference type="Gene3D" id="3.40.50.2000">
    <property type="entry name" value="Glycogen Phosphorylase B"/>
    <property type="match status" value="2"/>
</dbReference>
<dbReference type="GO" id="GO:0004805">
    <property type="term" value="F:trehalose-phosphatase activity"/>
    <property type="evidence" value="ECO:0007669"/>
    <property type="project" value="TreeGrafter"/>
</dbReference>
<dbReference type="CDD" id="cd01627">
    <property type="entry name" value="HAD_TPP"/>
    <property type="match status" value="1"/>
</dbReference>
<dbReference type="GO" id="GO:0005992">
    <property type="term" value="P:trehalose biosynthetic process"/>
    <property type="evidence" value="ECO:0007669"/>
    <property type="project" value="InterPro"/>
</dbReference>
<dbReference type="GO" id="GO:0005946">
    <property type="term" value="C:alpha,alpha-trehalose-phosphate synthase complex (UDP-forming)"/>
    <property type="evidence" value="ECO:0007669"/>
    <property type="project" value="TreeGrafter"/>
</dbReference>
<dbReference type="InterPro" id="IPR023214">
    <property type="entry name" value="HAD_sf"/>
</dbReference>
<gene>
    <name evidence="11" type="ORF">BZG36_03144</name>
</gene>
<dbReference type="GO" id="GO:0005829">
    <property type="term" value="C:cytosol"/>
    <property type="evidence" value="ECO:0007669"/>
    <property type="project" value="TreeGrafter"/>
</dbReference>
<dbReference type="FunFam" id="3.40.50.2000:FF:000036">
    <property type="entry name" value="Alpha,alpha-trehalose-phosphate synthase subunit Tps2"/>
    <property type="match status" value="1"/>
</dbReference>
<dbReference type="Proteomes" id="UP000242875">
    <property type="component" value="Unassembled WGS sequence"/>
</dbReference>
<dbReference type="NCBIfam" id="TIGR01484">
    <property type="entry name" value="HAD-SF-IIB"/>
    <property type="match status" value="1"/>
</dbReference>
<dbReference type="Pfam" id="PF00982">
    <property type="entry name" value="Glyco_transf_20"/>
    <property type="match status" value="1"/>
</dbReference>
<reference evidence="11 12" key="1">
    <citation type="journal article" date="2017" name="Mycologia">
        <title>Bifiguratus adelaidae, gen. et sp. nov., a new member of Mucoromycotina in endophytic and soil-dwelling habitats.</title>
        <authorList>
            <person name="Torres-Cruz T.J."/>
            <person name="Billingsley Tobias T.L."/>
            <person name="Almatruk M."/>
            <person name="Hesse C."/>
            <person name="Kuske C.R."/>
            <person name="Desiro A."/>
            <person name="Benucci G.M."/>
            <person name="Bonito G."/>
            <person name="Stajich J.E."/>
            <person name="Dunlap C."/>
            <person name="Arnold A.E."/>
            <person name="Porras-Alfaro A."/>
        </authorList>
    </citation>
    <scope>NUCLEOTIDE SEQUENCE [LARGE SCALE GENOMIC DNA]</scope>
    <source>
        <strain evidence="11 12">AZ0501</strain>
    </source>
</reference>
<dbReference type="InterPro" id="IPR036412">
    <property type="entry name" value="HAD-like_sf"/>
</dbReference>
<evidence type="ECO:0000256" key="9">
    <source>
        <dbReference type="RuleBase" id="RU364059"/>
    </source>
</evidence>
<proteinExistence type="inferred from homology"/>
<evidence type="ECO:0000259" key="10">
    <source>
        <dbReference type="Pfam" id="PF10744"/>
    </source>
</evidence>
<dbReference type="OrthoDB" id="2421388at2759"/>
<dbReference type="NCBIfam" id="TIGR00685">
    <property type="entry name" value="T6PP"/>
    <property type="match status" value="1"/>
</dbReference>
<dbReference type="Pfam" id="PF10744">
    <property type="entry name" value="Med1"/>
    <property type="match status" value="1"/>
</dbReference>
<evidence type="ECO:0000313" key="12">
    <source>
        <dbReference type="Proteomes" id="UP000242875"/>
    </source>
</evidence>
<accession>A0A261XXA7</accession>
<dbReference type="InterPro" id="IPR006379">
    <property type="entry name" value="HAD-SF_hydro_IIB"/>
</dbReference>
<dbReference type="Pfam" id="PF02358">
    <property type="entry name" value="Trehalose_PPase"/>
    <property type="match status" value="1"/>
</dbReference>
<comment type="similarity">
    <text evidence="2">In the N-terminal section; belongs to the glycosyltransferase 20 family.</text>
</comment>
<evidence type="ECO:0000256" key="8">
    <source>
        <dbReference type="ARBA" id="ARBA00023242"/>
    </source>
</evidence>
<dbReference type="GO" id="GO:0016592">
    <property type="term" value="C:mediator complex"/>
    <property type="evidence" value="ECO:0007669"/>
    <property type="project" value="InterPro"/>
</dbReference>
<dbReference type="EMBL" id="MVBO01000112">
    <property type="protein sequence ID" value="OZJ02982.1"/>
    <property type="molecule type" value="Genomic_DNA"/>
</dbReference>
<name>A0A261XXA7_9FUNG</name>
<evidence type="ECO:0000256" key="3">
    <source>
        <dbReference type="ARBA" id="ARBA00006210"/>
    </source>
</evidence>
<comment type="similarity">
    <text evidence="3 9">Belongs to the Mediator complex subunit 1 family.</text>
</comment>
<comment type="caution">
    <text evidence="11">The sequence shown here is derived from an EMBL/GenBank/DDBJ whole genome shotgun (WGS) entry which is preliminary data.</text>
</comment>
<keyword evidence="8 9" id="KW-0539">Nucleus</keyword>
<dbReference type="Gene3D" id="3.30.70.1020">
    <property type="entry name" value="Trehalose-6-phosphate phosphatase related protein, domain 2"/>
    <property type="match status" value="1"/>
</dbReference>
<dbReference type="PANTHER" id="PTHR10788:SF123">
    <property type="entry name" value="TREHALOSE-PHOSPHATASE"/>
    <property type="match status" value="1"/>
</dbReference>
<evidence type="ECO:0000256" key="7">
    <source>
        <dbReference type="ARBA" id="ARBA00023163"/>
    </source>
</evidence>
<dbReference type="SUPFAM" id="SSF56784">
    <property type="entry name" value="HAD-like"/>
    <property type="match status" value="1"/>
</dbReference>
<feature type="domain" description="Mediator complex subunit Med1" evidence="10">
    <location>
        <begin position="142"/>
        <end position="441"/>
    </location>
</feature>